<reference evidence="1" key="1">
    <citation type="submission" date="2022-10" db="EMBL/GenBank/DDBJ databases">
        <authorList>
            <person name="Chen Y."/>
            <person name="Dougan E. K."/>
            <person name="Chan C."/>
            <person name="Rhodes N."/>
            <person name="Thang M."/>
        </authorList>
    </citation>
    <scope>NUCLEOTIDE SEQUENCE</scope>
</reference>
<evidence type="ECO:0000313" key="1">
    <source>
        <dbReference type="EMBL" id="CAI4014467.1"/>
    </source>
</evidence>
<protein>
    <submittedName>
        <fullName evidence="1">Uncharacterized protein</fullName>
    </submittedName>
</protein>
<organism evidence="1">
    <name type="scientific">Cladocopium goreaui</name>
    <dbReference type="NCBI Taxonomy" id="2562237"/>
    <lineage>
        <taxon>Eukaryota</taxon>
        <taxon>Sar</taxon>
        <taxon>Alveolata</taxon>
        <taxon>Dinophyceae</taxon>
        <taxon>Suessiales</taxon>
        <taxon>Symbiodiniaceae</taxon>
        <taxon>Cladocopium</taxon>
    </lineage>
</organism>
<accession>A0A9P1DPY7</accession>
<comment type="caution">
    <text evidence="1">The sequence shown here is derived from an EMBL/GenBank/DDBJ whole genome shotgun (WGS) entry which is preliminary data.</text>
</comment>
<dbReference type="EMBL" id="CAMXCT010006357">
    <property type="protein sequence ID" value="CAI4014467.1"/>
    <property type="molecule type" value="Genomic_DNA"/>
</dbReference>
<reference evidence="2 3" key="2">
    <citation type="submission" date="2024-05" db="EMBL/GenBank/DDBJ databases">
        <authorList>
            <person name="Chen Y."/>
            <person name="Shah S."/>
            <person name="Dougan E. K."/>
            <person name="Thang M."/>
            <person name="Chan C."/>
        </authorList>
    </citation>
    <scope>NUCLEOTIDE SEQUENCE [LARGE SCALE GENOMIC DNA]</scope>
</reference>
<dbReference type="OrthoDB" id="437904at2759"/>
<proteinExistence type="predicted"/>
<evidence type="ECO:0000313" key="2">
    <source>
        <dbReference type="EMBL" id="CAL4801779.1"/>
    </source>
</evidence>
<sequence>MADEAESVPNDEEVWACLTSADLAADLADLASGAGHADGAEAEVQRLLGEAAVISNESDQKIASSLQRLCAEAEQMQFNLASMVAKITPPGPLAPRATAVSAVETTSGWDVQAMPPTLGFRWPSGAQSLEDYEERLAAMPESVAIKRDLQLSLSKLDCRQDEKDINRDTLEVNGLEVKGAEGGYHAAVRAIAEVLDHGRGFGCSAAAQMLLSVLNRTTSGFMAFEEVLKLLEADVVVISPESASARPLELSIVGGMALGRAHTRYAVHRADASGQLLSVDAFVCFRVEGEKLQQLVEQVELKVACNILIYKSPAKSG</sequence>
<evidence type="ECO:0000313" key="3">
    <source>
        <dbReference type="Proteomes" id="UP001152797"/>
    </source>
</evidence>
<dbReference type="Proteomes" id="UP001152797">
    <property type="component" value="Unassembled WGS sequence"/>
</dbReference>
<gene>
    <name evidence="1" type="ORF">C1SCF055_LOCUS39369</name>
</gene>
<keyword evidence="3" id="KW-1185">Reference proteome</keyword>
<dbReference type="EMBL" id="CAMXCT030006357">
    <property type="protein sequence ID" value="CAL4801779.1"/>
    <property type="molecule type" value="Genomic_DNA"/>
</dbReference>
<dbReference type="AlphaFoldDB" id="A0A9P1DPY7"/>
<name>A0A9P1DPY7_9DINO</name>
<dbReference type="EMBL" id="CAMXCT020006357">
    <property type="protein sequence ID" value="CAL1167842.1"/>
    <property type="molecule type" value="Genomic_DNA"/>
</dbReference>